<accession>A0A5K1HE76</accession>
<name>A0A5K1HE76_9MAGN</name>
<dbReference type="PANTHER" id="PTHR47958">
    <property type="entry name" value="ATP-DEPENDENT RNA HELICASE DBP3"/>
    <property type="match status" value="1"/>
</dbReference>
<dbReference type="GO" id="GO:0005524">
    <property type="term" value="F:ATP binding"/>
    <property type="evidence" value="ECO:0007669"/>
    <property type="project" value="InterPro"/>
</dbReference>
<sequence>MEERDWRIFREDHEIYIRGGKAPNPVREWRELHQINSKLVDNLLNLGFAKPKPIQMQAIPIGMSLRDLMAIAPTGEGKTLAYLLPIVQFLLPLERLNMEKFEQGPYAIVVVPTES</sequence>
<dbReference type="InterPro" id="IPR011545">
    <property type="entry name" value="DEAD/DEAH_box_helicase_dom"/>
</dbReference>
<dbReference type="Pfam" id="PF00270">
    <property type="entry name" value="DEAD"/>
    <property type="match status" value="1"/>
</dbReference>
<dbReference type="GO" id="GO:0003723">
    <property type="term" value="F:RNA binding"/>
    <property type="evidence" value="ECO:0007669"/>
    <property type="project" value="UniProtKB-KW"/>
</dbReference>
<dbReference type="AlphaFoldDB" id="A0A5K1HE76"/>
<organism evidence="3">
    <name type="scientific">Nymphaea colorata</name>
    <name type="common">pocket water lily</name>
    <dbReference type="NCBI Taxonomy" id="210225"/>
    <lineage>
        <taxon>Eukaryota</taxon>
        <taxon>Viridiplantae</taxon>
        <taxon>Streptophyta</taxon>
        <taxon>Embryophyta</taxon>
        <taxon>Tracheophyta</taxon>
        <taxon>Spermatophyta</taxon>
        <taxon>Magnoliopsida</taxon>
        <taxon>Nymphaeales</taxon>
        <taxon>Nymphaeaceae</taxon>
        <taxon>Nymphaea</taxon>
    </lineage>
</organism>
<evidence type="ECO:0000256" key="1">
    <source>
        <dbReference type="ARBA" id="ARBA00022884"/>
    </source>
</evidence>
<keyword evidence="1" id="KW-0694">RNA-binding</keyword>
<proteinExistence type="predicted"/>
<gene>
    <name evidence="3" type="ORF">NYM_LOCUS29465</name>
</gene>
<feature type="domain" description="DEAD/DEAH-box helicase" evidence="2">
    <location>
        <begin position="53"/>
        <end position="114"/>
    </location>
</feature>
<dbReference type="Gene3D" id="3.40.50.300">
    <property type="entry name" value="P-loop containing nucleotide triphosphate hydrolases"/>
    <property type="match status" value="1"/>
</dbReference>
<evidence type="ECO:0000313" key="3">
    <source>
        <dbReference type="EMBL" id="VVW86285.1"/>
    </source>
</evidence>
<dbReference type="SUPFAM" id="SSF52540">
    <property type="entry name" value="P-loop containing nucleoside triphosphate hydrolases"/>
    <property type="match status" value="1"/>
</dbReference>
<dbReference type="InterPro" id="IPR027417">
    <property type="entry name" value="P-loop_NTPase"/>
</dbReference>
<protein>
    <recommendedName>
        <fullName evidence="2">DEAD/DEAH-box helicase domain-containing protein</fullName>
    </recommendedName>
</protein>
<dbReference type="EMBL" id="LR721996">
    <property type="protein sequence ID" value="VVW86285.1"/>
    <property type="molecule type" value="Genomic_DNA"/>
</dbReference>
<reference evidence="3" key="1">
    <citation type="submission" date="2019-09" db="EMBL/GenBank/DDBJ databases">
        <authorList>
            <person name="Zhang L."/>
        </authorList>
    </citation>
    <scope>NUCLEOTIDE SEQUENCE</scope>
</reference>
<evidence type="ECO:0000259" key="2">
    <source>
        <dbReference type="Pfam" id="PF00270"/>
    </source>
</evidence>